<reference evidence="2" key="1">
    <citation type="submission" date="2014-07" db="EMBL/GenBank/DDBJ databases">
        <authorList>
            <person name="Urmite Genomes Urmite Genomes"/>
        </authorList>
    </citation>
    <scope>NUCLEOTIDE SEQUENCE</scope>
    <source>
        <strain evidence="2">13S34_air</strain>
    </source>
</reference>
<dbReference type="HOGENOM" id="CLU_2093884_0_0_9"/>
<accession>A0A078MM38</accession>
<protein>
    <recommendedName>
        <fullName evidence="1">bAvd-like domain-containing protein</fullName>
    </recommendedName>
</protein>
<organism evidence="2">
    <name type="scientific">Metalysinibacillus saudimassiliensis</name>
    <dbReference type="NCBI Taxonomy" id="1461583"/>
    <lineage>
        <taxon>Bacteria</taxon>
        <taxon>Bacillati</taxon>
        <taxon>Bacillota</taxon>
        <taxon>Bacilli</taxon>
        <taxon>Bacillales</taxon>
        <taxon>Caryophanaceae</taxon>
        <taxon>Metalysinibacillus</taxon>
    </lineage>
</organism>
<dbReference type="InterPro" id="IPR055360">
    <property type="entry name" value="bAvd"/>
</dbReference>
<dbReference type="PATRIC" id="fig|1461583.4.peg.2549"/>
<gene>
    <name evidence="2" type="ORF">BN1050_02657</name>
</gene>
<dbReference type="CDD" id="cd16376">
    <property type="entry name" value="Avd_like"/>
    <property type="match status" value="1"/>
</dbReference>
<evidence type="ECO:0000313" key="2">
    <source>
        <dbReference type="EMBL" id="CEA05801.1"/>
    </source>
</evidence>
<name>A0A078MM38_9BACL</name>
<sequence>MGNREFDSPLLQKSLDFLEMMEKVYLPRYGKKDRRLLTSKTENAMYDLIENVTHAQKEIRNRRVLQEKIDGDLQYLLALVRIACNKKYINPQAAAHVQKKIEELGKILGGWIKITQ</sequence>
<dbReference type="EMBL" id="LN483079">
    <property type="protein sequence ID" value="CEA05801.1"/>
    <property type="molecule type" value="Genomic_DNA"/>
</dbReference>
<proteinExistence type="predicted"/>
<dbReference type="Gene3D" id="1.20.1440.60">
    <property type="entry name" value="23S rRNA-intervening sequence"/>
    <property type="match status" value="1"/>
</dbReference>
<evidence type="ECO:0000259" key="1">
    <source>
        <dbReference type="Pfam" id="PF22296"/>
    </source>
</evidence>
<dbReference type="Pfam" id="PF22296">
    <property type="entry name" value="bAvd"/>
    <property type="match status" value="1"/>
</dbReference>
<feature type="domain" description="bAvd-like" evidence="1">
    <location>
        <begin position="19"/>
        <end position="113"/>
    </location>
</feature>
<dbReference type="InterPro" id="IPR036583">
    <property type="entry name" value="23S_rRNA_IVS_sf"/>
</dbReference>
<dbReference type="AlphaFoldDB" id="A0A078MM38"/>